<evidence type="ECO:0000313" key="10">
    <source>
        <dbReference type="Proteomes" id="UP000002019"/>
    </source>
</evidence>
<keyword evidence="2 8" id="KW-0645">Protease</keyword>
<protein>
    <recommendedName>
        <fullName evidence="8">Abasic site processing protein</fullName>
        <ecNumber evidence="8">3.4.-.-</ecNumber>
    </recommendedName>
</protein>
<dbReference type="GO" id="GO:0003697">
    <property type="term" value="F:single-stranded DNA binding"/>
    <property type="evidence" value="ECO:0007669"/>
    <property type="project" value="InterPro"/>
</dbReference>
<comment type="similarity">
    <text evidence="1 8">Belongs to the SOS response-associated peptidase family.</text>
</comment>
<dbReference type="HOGENOM" id="CLU_035990_6_2_0"/>
<evidence type="ECO:0000256" key="1">
    <source>
        <dbReference type="ARBA" id="ARBA00008136"/>
    </source>
</evidence>
<evidence type="ECO:0000256" key="5">
    <source>
        <dbReference type="ARBA" id="ARBA00023124"/>
    </source>
</evidence>
<evidence type="ECO:0000256" key="8">
    <source>
        <dbReference type="RuleBase" id="RU364100"/>
    </source>
</evidence>
<dbReference type="EC" id="3.4.-.-" evidence="8"/>
<dbReference type="GO" id="GO:0016829">
    <property type="term" value="F:lyase activity"/>
    <property type="evidence" value="ECO:0007669"/>
    <property type="project" value="UniProtKB-KW"/>
</dbReference>
<gene>
    <name evidence="9" type="ordered locus">CLOAM0040</name>
</gene>
<sequence>MPKKWLSEILSINKEKWMCGRFAQVIKYQDLKKMTEELKIKESSEQLELNYNVAPTNIVAAVVAKDDWRYMGFFRWGLIPSWSKKIPEQALINVRSESILEKPSFKTSFLRRRCLIPANGFYEWRKTDKQPFFIKAKGDNLLYLAGIYDAWYGPDGSYIPSLGIITTSANDFIQPLHERMPLLLNPSLYDTWLNPAAQNPQELQLLLTVPSEIELEMYPVSRRVNKPENNDADCLKPIAH</sequence>
<evidence type="ECO:0000256" key="4">
    <source>
        <dbReference type="ARBA" id="ARBA00022801"/>
    </source>
</evidence>
<keyword evidence="6" id="KW-0238">DNA-binding</keyword>
<dbReference type="GO" id="GO:0008233">
    <property type="term" value="F:peptidase activity"/>
    <property type="evidence" value="ECO:0007669"/>
    <property type="project" value="UniProtKB-KW"/>
</dbReference>
<evidence type="ECO:0000313" key="9">
    <source>
        <dbReference type="EMBL" id="CAO79958.1"/>
    </source>
</evidence>
<keyword evidence="5" id="KW-0190">Covalent protein-DNA linkage</keyword>
<dbReference type="Pfam" id="PF02586">
    <property type="entry name" value="SRAP"/>
    <property type="match status" value="1"/>
</dbReference>
<accession>B0VIG9</accession>
<evidence type="ECO:0000256" key="7">
    <source>
        <dbReference type="ARBA" id="ARBA00023239"/>
    </source>
</evidence>
<dbReference type="STRING" id="459349.CLOAM0040"/>
<keyword evidence="10" id="KW-1185">Reference proteome</keyword>
<organism evidence="9 10">
    <name type="scientific">Cloacimonas acidaminovorans (strain Evry)</name>
    <dbReference type="NCBI Taxonomy" id="459349"/>
    <lineage>
        <taxon>Bacteria</taxon>
        <taxon>Pseudomonadati</taxon>
        <taxon>Candidatus Cloacimonadota</taxon>
        <taxon>Candidatus Cloacimonadia</taxon>
        <taxon>Candidatus Cloacimonadales</taxon>
        <taxon>Candidatus Cloacimonadaceae</taxon>
        <taxon>Candidatus Cloacimonas</taxon>
    </lineage>
</organism>
<dbReference type="PANTHER" id="PTHR13604:SF0">
    <property type="entry name" value="ABASIC SITE PROCESSING PROTEIN HMCES"/>
    <property type="match status" value="1"/>
</dbReference>
<dbReference type="EMBL" id="CU466930">
    <property type="protein sequence ID" value="CAO79958.1"/>
    <property type="molecule type" value="Genomic_DNA"/>
</dbReference>
<dbReference type="GO" id="GO:0006508">
    <property type="term" value="P:proteolysis"/>
    <property type="evidence" value="ECO:0007669"/>
    <property type="project" value="UniProtKB-KW"/>
</dbReference>
<dbReference type="eggNOG" id="COG2135">
    <property type="taxonomic scope" value="Bacteria"/>
</dbReference>
<proteinExistence type="inferred from homology"/>
<dbReference type="AlphaFoldDB" id="B0VIG9"/>
<evidence type="ECO:0000256" key="6">
    <source>
        <dbReference type="ARBA" id="ARBA00023125"/>
    </source>
</evidence>
<dbReference type="Proteomes" id="UP000002019">
    <property type="component" value="Chromosome"/>
</dbReference>
<keyword evidence="7" id="KW-0456">Lyase</keyword>
<dbReference type="PANTHER" id="PTHR13604">
    <property type="entry name" value="DC12-RELATED"/>
    <property type="match status" value="1"/>
</dbReference>
<evidence type="ECO:0000256" key="2">
    <source>
        <dbReference type="ARBA" id="ARBA00022670"/>
    </source>
</evidence>
<dbReference type="SUPFAM" id="SSF143081">
    <property type="entry name" value="BB1717-like"/>
    <property type="match status" value="1"/>
</dbReference>
<name>B0VIG9_CLOAI</name>
<dbReference type="KEGG" id="caci:CLOAM0040"/>
<dbReference type="Gene3D" id="3.90.1680.10">
    <property type="entry name" value="SOS response associated peptidase-like"/>
    <property type="match status" value="1"/>
</dbReference>
<keyword evidence="4 8" id="KW-0378">Hydrolase</keyword>
<keyword evidence="3" id="KW-0227">DNA damage</keyword>
<dbReference type="GO" id="GO:0106300">
    <property type="term" value="P:protein-DNA covalent cross-linking repair"/>
    <property type="evidence" value="ECO:0007669"/>
    <property type="project" value="InterPro"/>
</dbReference>
<evidence type="ECO:0000256" key="3">
    <source>
        <dbReference type="ARBA" id="ARBA00022763"/>
    </source>
</evidence>
<dbReference type="InterPro" id="IPR036590">
    <property type="entry name" value="SRAP-like"/>
</dbReference>
<reference evidence="9 10" key="1">
    <citation type="journal article" date="2008" name="J. Bacteriol.">
        <title>'Candidatus Cloacamonas acidaminovorans': genome sequence reconstruction provides a first glimpse of a new bacterial division.</title>
        <authorList>
            <person name="Pelletier E."/>
            <person name="Kreimeyer A."/>
            <person name="Bocs S."/>
            <person name="Rouy Z."/>
            <person name="Gyapay G."/>
            <person name="Chouari R."/>
            <person name="Riviere D."/>
            <person name="Ganesan A."/>
            <person name="Daegelen P."/>
            <person name="Sghir A."/>
            <person name="Cohen G.N."/>
            <person name="Medigue C."/>
            <person name="Weissenbach J."/>
            <person name="Le Paslier D."/>
        </authorList>
    </citation>
    <scope>NUCLEOTIDE SEQUENCE [LARGE SCALE GENOMIC DNA]</scope>
    <source>
        <strain evidence="10">Evry</strain>
    </source>
</reference>
<dbReference type="InterPro" id="IPR003738">
    <property type="entry name" value="SRAP"/>
</dbReference>